<sequence>MIENRKETRSDCDGTRTFQPFEGGLEVSASTIVGSCRATYEASTLLAPLIVEPGFKIKRIFWSLSTTSADSTFDCEIASKACEVSI</sequence>
<organism evidence="1">
    <name type="scientific">freshwater metagenome</name>
    <dbReference type="NCBI Taxonomy" id="449393"/>
    <lineage>
        <taxon>unclassified sequences</taxon>
        <taxon>metagenomes</taxon>
        <taxon>ecological metagenomes</taxon>
    </lineage>
</organism>
<protein>
    <submittedName>
        <fullName evidence="1">Unannotated protein</fullName>
    </submittedName>
</protein>
<proteinExistence type="predicted"/>
<dbReference type="EMBL" id="CAFBRV010000079">
    <property type="protein sequence ID" value="CAB5117280.1"/>
    <property type="molecule type" value="Genomic_DNA"/>
</dbReference>
<reference evidence="1" key="1">
    <citation type="submission" date="2020-05" db="EMBL/GenBank/DDBJ databases">
        <authorList>
            <person name="Chiriac C."/>
            <person name="Salcher M."/>
            <person name="Ghai R."/>
            <person name="Kavagutti S V."/>
        </authorList>
    </citation>
    <scope>NUCLEOTIDE SEQUENCE</scope>
</reference>
<name>A0A6J7VWZ1_9ZZZZ</name>
<evidence type="ECO:0000313" key="1">
    <source>
        <dbReference type="EMBL" id="CAB5117280.1"/>
    </source>
</evidence>
<dbReference type="AlphaFoldDB" id="A0A6J7VWZ1"/>
<gene>
    <name evidence="1" type="ORF">UFOPK4410_00840</name>
</gene>
<accession>A0A6J7VWZ1</accession>